<name>A0ABS4SYS2_9PROT</name>
<feature type="compositionally biased region" description="Basic and acidic residues" evidence="1">
    <location>
        <begin position="8"/>
        <end position="22"/>
    </location>
</feature>
<evidence type="ECO:0000313" key="3">
    <source>
        <dbReference type="Proteomes" id="UP000781958"/>
    </source>
</evidence>
<reference evidence="2 3" key="1">
    <citation type="submission" date="2021-03" db="EMBL/GenBank/DDBJ databases">
        <title>Genomic Encyclopedia of Type Strains, Phase III (KMG-III): the genomes of soil and plant-associated and newly described type strains.</title>
        <authorList>
            <person name="Whitman W."/>
        </authorList>
    </citation>
    <scope>NUCLEOTIDE SEQUENCE [LARGE SCALE GENOMIC DNA]</scope>
    <source>
        <strain evidence="2 3">IMMIB AFH-6</strain>
    </source>
</reference>
<accession>A0ABS4SYS2</accession>
<comment type="caution">
    <text evidence="2">The sequence shown here is derived from an EMBL/GenBank/DDBJ whole genome shotgun (WGS) entry which is preliminary data.</text>
</comment>
<proteinExistence type="predicted"/>
<evidence type="ECO:0000256" key="1">
    <source>
        <dbReference type="SAM" id="MobiDB-lite"/>
    </source>
</evidence>
<keyword evidence="3" id="KW-1185">Reference proteome</keyword>
<organism evidence="2 3">
    <name type="scientific">Azospirillum rugosum</name>
    <dbReference type="NCBI Taxonomy" id="416170"/>
    <lineage>
        <taxon>Bacteria</taxon>
        <taxon>Pseudomonadati</taxon>
        <taxon>Pseudomonadota</taxon>
        <taxon>Alphaproteobacteria</taxon>
        <taxon>Rhodospirillales</taxon>
        <taxon>Azospirillaceae</taxon>
        <taxon>Azospirillum</taxon>
    </lineage>
</organism>
<sequence>MVGGGQSERWDQGTKTDRRPGVPDRAPWGGNFVPVFKNILF</sequence>
<feature type="region of interest" description="Disordered" evidence="1">
    <location>
        <begin position="1"/>
        <end position="30"/>
    </location>
</feature>
<gene>
    <name evidence="2" type="ORF">J2851_007084</name>
</gene>
<protein>
    <submittedName>
        <fullName evidence="2">Uncharacterized protein</fullName>
    </submittedName>
</protein>
<dbReference type="Proteomes" id="UP000781958">
    <property type="component" value="Unassembled WGS sequence"/>
</dbReference>
<evidence type="ECO:0000313" key="2">
    <source>
        <dbReference type="EMBL" id="MBP2297263.1"/>
    </source>
</evidence>
<dbReference type="EMBL" id="JAGINP010000049">
    <property type="protein sequence ID" value="MBP2297263.1"/>
    <property type="molecule type" value="Genomic_DNA"/>
</dbReference>